<evidence type="ECO:0000313" key="2">
    <source>
        <dbReference type="EMBL" id="BCK55545.1"/>
    </source>
</evidence>
<keyword evidence="3" id="KW-1185">Reference proteome</keyword>
<feature type="region of interest" description="Disordered" evidence="1">
    <location>
        <begin position="1"/>
        <end position="145"/>
    </location>
</feature>
<sequence length="145" mass="15300">MSATPSVGERPGMGATPHTPDSGQNRAAERGRVAVHESETAHAVDRGPRVTGHERDAAHTPNGGDGWTAEHGRATGYECETTHTANRGQRATGHTRNGTHTPDCGQERAAEHGRVAGCAGSRARTERGQERPAVNRSAARTGRVR</sequence>
<organism evidence="2 3">
    <name type="scientific">Nocardia wallacei</name>
    <dbReference type="NCBI Taxonomy" id="480035"/>
    <lineage>
        <taxon>Bacteria</taxon>
        <taxon>Bacillati</taxon>
        <taxon>Actinomycetota</taxon>
        <taxon>Actinomycetes</taxon>
        <taxon>Mycobacteriales</taxon>
        <taxon>Nocardiaceae</taxon>
        <taxon>Nocardia</taxon>
    </lineage>
</organism>
<accession>A0A7G1KJX3</accession>
<protein>
    <submittedName>
        <fullName evidence="2">Uncharacterized protein</fullName>
    </submittedName>
</protein>
<reference evidence="2 3" key="1">
    <citation type="submission" date="2020-08" db="EMBL/GenBank/DDBJ databases">
        <title>Genome Sequencing of Nocardia wallacei strain FMUON74 and assembly.</title>
        <authorList>
            <person name="Toyokawa M."/>
            <person name="Uesaka K."/>
        </authorList>
    </citation>
    <scope>NUCLEOTIDE SEQUENCE [LARGE SCALE GENOMIC DNA]</scope>
    <source>
        <strain evidence="2 3">FMUON74</strain>
    </source>
</reference>
<evidence type="ECO:0000256" key="1">
    <source>
        <dbReference type="SAM" id="MobiDB-lite"/>
    </source>
</evidence>
<feature type="compositionally biased region" description="Basic and acidic residues" evidence="1">
    <location>
        <begin position="105"/>
        <end position="114"/>
    </location>
</feature>
<feature type="compositionally biased region" description="Basic and acidic residues" evidence="1">
    <location>
        <begin position="27"/>
        <end position="58"/>
    </location>
</feature>
<dbReference type="Proteomes" id="UP000516173">
    <property type="component" value="Chromosome"/>
</dbReference>
<dbReference type="EMBL" id="AP023396">
    <property type="protein sequence ID" value="BCK55545.1"/>
    <property type="molecule type" value="Genomic_DNA"/>
</dbReference>
<feature type="compositionally biased region" description="Polar residues" evidence="1">
    <location>
        <begin position="82"/>
        <end position="100"/>
    </location>
</feature>
<proteinExistence type="predicted"/>
<evidence type="ECO:0000313" key="3">
    <source>
        <dbReference type="Proteomes" id="UP000516173"/>
    </source>
</evidence>
<dbReference type="AlphaFoldDB" id="A0A7G1KJX3"/>
<dbReference type="KEGG" id="nwl:NWFMUON74_33170"/>
<name>A0A7G1KJX3_9NOCA</name>
<gene>
    <name evidence="2" type="ORF">NWFMUON74_33170</name>
</gene>